<evidence type="ECO:0000313" key="2">
    <source>
        <dbReference type="Proteomes" id="UP001239111"/>
    </source>
</evidence>
<dbReference type="EMBL" id="CM056742">
    <property type="protein sequence ID" value="KAJ8674894.1"/>
    <property type="molecule type" value="Genomic_DNA"/>
</dbReference>
<gene>
    <name evidence="1" type="ORF">QAD02_010680</name>
</gene>
<evidence type="ECO:0000313" key="1">
    <source>
        <dbReference type="EMBL" id="KAJ8674894.1"/>
    </source>
</evidence>
<name>A0ACC2NUX0_9HYME</name>
<keyword evidence="2" id="KW-1185">Reference proteome</keyword>
<organism evidence="1 2">
    <name type="scientific">Eretmocerus hayati</name>
    <dbReference type="NCBI Taxonomy" id="131215"/>
    <lineage>
        <taxon>Eukaryota</taxon>
        <taxon>Metazoa</taxon>
        <taxon>Ecdysozoa</taxon>
        <taxon>Arthropoda</taxon>
        <taxon>Hexapoda</taxon>
        <taxon>Insecta</taxon>
        <taxon>Pterygota</taxon>
        <taxon>Neoptera</taxon>
        <taxon>Endopterygota</taxon>
        <taxon>Hymenoptera</taxon>
        <taxon>Apocrita</taxon>
        <taxon>Proctotrupomorpha</taxon>
        <taxon>Chalcidoidea</taxon>
        <taxon>Aphelinidae</taxon>
        <taxon>Aphelininae</taxon>
        <taxon>Eretmocerus</taxon>
    </lineage>
</organism>
<dbReference type="Proteomes" id="UP001239111">
    <property type="component" value="Chromosome 2"/>
</dbReference>
<proteinExistence type="predicted"/>
<protein>
    <submittedName>
        <fullName evidence="1">Uncharacterized protein</fullName>
    </submittedName>
</protein>
<sequence length="214" mass="22913">MCRGRGCFTELPVLQLGSSAKVAAAGLARTRLLSQQLLAEQQHQYPVTAEQFAANSGCLEEYPSPGHQQSGPFSNCPAGKLCCEQDLCNHIDSPAMKHRLNKTLQLLLGEQSAYLGSISSLSGGGVVTSGGPTNQQIQNSSSDGWFRTATIAVPICGFVVLLILASLAIRLLQPIPSPNDKLVGLRLPESASPPLLGHHHIHHHHHHHNKLPLV</sequence>
<comment type="caution">
    <text evidence="1">The sequence shown here is derived from an EMBL/GenBank/DDBJ whole genome shotgun (WGS) entry which is preliminary data.</text>
</comment>
<reference evidence="1" key="1">
    <citation type="submission" date="2023-04" db="EMBL/GenBank/DDBJ databases">
        <title>A chromosome-level genome assembly of the parasitoid wasp Eretmocerus hayati.</title>
        <authorList>
            <person name="Zhong Y."/>
            <person name="Liu S."/>
            <person name="Liu Y."/>
        </authorList>
    </citation>
    <scope>NUCLEOTIDE SEQUENCE</scope>
    <source>
        <strain evidence="1">ZJU_SS_LIU_2023</strain>
    </source>
</reference>
<accession>A0ACC2NUX0</accession>